<feature type="binding site" evidence="9">
    <location>
        <begin position="195"/>
        <end position="202"/>
    </location>
    <ligand>
        <name>NAD(+)</name>
        <dbReference type="ChEBI" id="CHEBI:57540"/>
    </ligand>
</feature>
<feature type="binding site" evidence="9">
    <location>
        <position position="323"/>
    </location>
    <ligand>
        <name>FAD</name>
        <dbReference type="ChEBI" id="CHEBI:57692"/>
    </ligand>
</feature>
<keyword evidence="6" id="KW-1015">Disulfide bond</keyword>
<evidence type="ECO:0000256" key="2">
    <source>
        <dbReference type="ARBA" id="ARBA00022630"/>
    </source>
</evidence>
<evidence type="ECO:0000256" key="11">
    <source>
        <dbReference type="RuleBase" id="RU003691"/>
    </source>
</evidence>
<feature type="binding site" evidence="9">
    <location>
        <position position="282"/>
    </location>
    <ligand>
        <name>NAD(+)</name>
        <dbReference type="ChEBI" id="CHEBI:57540"/>
    </ligand>
</feature>
<dbReference type="GO" id="GO:0050660">
    <property type="term" value="F:flavin adenine dinucleotide binding"/>
    <property type="evidence" value="ECO:0007669"/>
    <property type="project" value="TreeGrafter"/>
</dbReference>
<dbReference type="InterPro" id="IPR012999">
    <property type="entry name" value="Pyr_OxRdtase_I_AS"/>
</dbReference>
<dbReference type="PANTHER" id="PTHR22912">
    <property type="entry name" value="DISULFIDE OXIDOREDUCTASE"/>
    <property type="match status" value="1"/>
</dbReference>
<evidence type="ECO:0000256" key="5">
    <source>
        <dbReference type="ARBA" id="ARBA00023027"/>
    </source>
</evidence>
<comment type="caution">
    <text evidence="14">The sequence shown here is derived from an EMBL/GenBank/DDBJ whole genome shotgun (WGS) entry which is preliminary data.</text>
</comment>
<dbReference type="GO" id="GO:0004148">
    <property type="term" value="F:dihydrolipoyl dehydrogenase (NADH) activity"/>
    <property type="evidence" value="ECO:0007669"/>
    <property type="project" value="TreeGrafter"/>
</dbReference>
<dbReference type="InterPro" id="IPR001100">
    <property type="entry name" value="Pyr_nuc-diS_OxRdtase"/>
</dbReference>
<dbReference type="SUPFAM" id="SSF51905">
    <property type="entry name" value="FAD/NAD(P)-binding domain"/>
    <property type="match status" value="1"/>
</dbReference>
<organism evidence="14 15">
    <name type="scientific">Corynebacterium urealyticum</name>
    <dbReference type="NCBI Taxonomy" id="43771"/>
    <lineage>
        <taxon>Bacteria</taxon>
        <taxon>Bacillati</taxon>
        <taxon>Actinomycetota</taxon>
        <taxon>Actinomycetes</taxon>
        <taxon>Mycobacteriales</taxon>
        <taxon>Corynebacteriaceae</taxon>
        <taxon>Corynebacterium</taxon>
    </lineage>
</organism>
<keyword evidence="2 11" id="KW-0285">Flavoprotein</keyword>
<dbReference type="InterPro" id="IPR036188">
    <property type="entry name" value="FAD/NAD-bd_sf"/>
</dbReference>
<dbReference type="NCBIfam" id="NF005884">
    <property type="entry name" value="PRK07846.1"/>
    <property type="match status" value="1"/>
</dbReference>
<evidence type="ECO:0000256" key="7">
    <source>
        <dbReference type="ARBA" id="ARBA00023284"/>
    </source>
</evidence>
<protein>
    <submittedName>
        <fullName evidence="14">Mycothione reductase</fullName>
    </submittedName>
</protein>
<keyword evidence="7 11" id="KW-0676">Redox-active center</keyword>
<dbReference type="GO" id="GO:0006103">
    <property type="term" value="P:2-oxoglutarate metabolic process"/>
    <property type="evidence" value="ECO:0007669"/>
    <property type="project" value="TreeGrafter"/>
</dbReference>
<dbReference type="InterPro" id="IPR017817">
    <property type="entry name" value="Mycothione_reductase"/>
</dbReference>
<dbReference type="Pfam" id="PF02852">
    <property type="entry name" value="Pyr_redox_dim"/>
    <property type="match status" value="1"/>
</dbReference>
<dbReference type="AlphaFoldDB" id="A0A2W5CYT5"/>
<proteinExistence type="inferred from homology"/>
<accession>A0A2W5CYT5</accession>
<dbReference type="Gene3D" id="3.30.390.30">
    <property type="match status" value="1"/>
</dbReference>
<sequence>MKNMNAEQNTAPGEIQDFDIIIVGTGSGNTIPSPINDEKTIAIVEKGVFGGTCINVGCIPTKMFVHTADVARSFRTAGKLSLTGSLEHVDWKGIQQRVFGDRIDPIAEGGAAYRAGDETPNITLYHGEAASFVAPRTLRIGDGADAPVIRGKDVVLATGTRPWIHPVLTDSGVRYRTNEDIMRLDTQPESLIILGGGIVAVEFAAIFDALGTKVTVVNRSERLLRKLDAEISEAFTKQAREQWDTHLGVEPRSARETDNGQVELTLDDGTVLVADEILAAQGRISNADTLALEAAGVEKKKNGKIKVDEFGRTTAEGVWALGDASNDFDLKHVANQEAKVVQHNLAHPEDLRANDYHAVPSGVFTHPQIAVVGMTEAEAKDSGRELTVKVQRYADVAYGWAMEDTTGFCKVIADRKTGEILGAHIMGPEASTLIQSFVTAMAFGIDARRFATKQYWPHPALTELVENALLGLEFD</sequence>
<dbReference type="InterPro" id="IPR004099">
    <property type="entry name" value="Pyr_nucl-diS_OxRdtase_dimer"/>
</dbReference>
<evidence type="ECO:0000313" key="14">
    <source>
        <dbReference type="EMBL" id="PZP00146.1"/>
    </source>
</evidence>
<evidence type="ECO:0000256" key="3">
    <source>
        <dbReference type="ARBA" id="ARBA00022827"/>
    </source>
</evidence>
<evidence type="ECO:0000256" key="8">
    <source>
        <dbReference type="PIRSR" id="PIRSR000350-2"/>
    </source>
</evidence>
<dbReference type="FunFam" id="3.30.390.30:FF:000001">
    <property type="entry name" value="Dihydrolipoyl dehydrogenase"/>
    <property type="match status" value="1"/>
</dbReference>
<feature type="domain" description="Pyridine nucleotide-disulphide oxidoreductase dimerisation" evidence="12">
    <location>
        <begin position="359"/>
        <end position="468"/>
    </location>
</feature>
<feature type="domain" description="FAD/NAD(P)-binding" evidence="13">
    <location>
        <begin position="18"/>
        <end position="338"/>
    </location>
</feature>
<dbReference type="InterPro" id="IPR023753">
    <property type="entry name" value="FAD/NAD-binding_dom"/>
</dbReference>
<dbReference type="PRINTS" id="PR00368">
    <property type="entry name" value="FADPNR"/>
</dbReference>
<dbReference type="NCBIfam" id="TIGR03452">
    <property type="entry name" value="mycothione_red"/>
    <property type="match status" value="1"/>
</dbReference>
<dbReference type="PANTHER" id="PTHR22912:SF217">
    <property type="entry name" value="DIHYDROLIPOYL DEHYDROGENASE"/>
    <property type="match status" value="1"/>
</dbReference>
<evidence type="ECO:0000313" key="15">
    <source>
        <dbReference type="Proteomes" id="UP000249451"/>
    </source>
</evidence>
<keyword evidence="5 9" id="KW-0520">NAD</keyword>
<feature type="active site" description="Proton acceptor" evidence="8">
    <location>
        <position position="458"/>
    </location>
</feature>
<dbReference type="Pfam" id="PF07992">
    <property type="entry name" value="Pyr_redox_2"/>
    <property type="match status" value="1"/>
</dbReference>
<gene>
    <name evidence="14" type="primary">mtr</name>
    <name evidence="14" type="ORF">DI609_06890</name>
</gene>
<evidence type="ECO:0000256" key="1">
    <source>
        <dbReference type="ARBA" id="ARBA00007532"/>
    </source>
</evidence>
<dbReference type="InterPro" id="IPR016156">
    <property type="entry name" value="FAD/NAD-linked_Rdtase_dimer_sf"/>
</dbReference>
<evidence type="ECO:0000259" key="13">
    <source>
        <dbReference type="Pfam" id="PF07992"/>
    </source>
</evidence>
<feature type="disulfide bond" description="Redox-active" evidence="10">
    <location>
        <begin position="53"/>
        <end position="58"/>
    </location>
</feature>
<comment type="cofactor">
    <cofactor evidence="9">
        <name>FAD</name>
        <dbReference type="ChEBI" id="CHEBI:57692"/>
    </cofactor>
    <text evidence="9">Binds 1 FAD per subunit.</text>
</comment>
<evidence type="ECO:0000256" key="4">
    <source>
        <dbReference type="ARBA" id="ARBA00023002"/>
    </source>
</evidence>
<reference evidence="14 15" key="1">
    <citation type="submission" date="2017-11" db="EMBL/GenBank/DDBJ databases">
        <title>Infants hospitalized years apart are colonized by the same room-sourced microbial strains.</title>
        <authorList>
            <person name="Brooks B."/>
            <person name="Olm M.R."/>
            <person name="Firek B.A."/>
            <person name="Baker R."/>
            <person name="Thomas B.C."/>
            <person name="Morowitz M.J."/>
            <person name="Banfield J.F."/>
        </authorList>
    </citation>
    <scope>NUCLEOTIDE SEQUENCE [LARGE SCALE GENOMIC DNA]</scope>
    <source>
        <strain evidence="14">S2_012_000_R3_87</strain>
    </source>
</reference>
<dbReference type="PIRSF" id="PIRSF000350">
    <property type="entry name" value="Mercury_reductase_MerA"/>
    <property type="match status" value="1"/>
</dbReference>
<evidence type="ECO:0000256" key="10">
    <source>
        <dbReference type="PIRSR" id="PIRSR000350-4"/>
    </source>
</evidence>
<name>A0A2W5CYT5_9CORY</name>
<feature type="binding site" evidence="9">
    <location>
        <position position="62"/>
    </location>
    <ligand>
        <name>FAD</name>
        <dbReference type="ChEBI" id="CHEBI:57692"/>
    </ligand>
</feature>
<dbReference type="PRINTS" id="PR00411">
    <property type="entry name" value="PNDRDTASEI"/>
</dbReference>
<keyword evidence="9" id="KW-0547">Nucleotide-binding</keyword>
<dbReference type="Proteomes" id="UP000249451">
    <property type="component" value="Unassembled WGS sequence"/>
</dbReference>
<dbReference type="SUPFAM" id="SSF55424">
    <property type="entry name" value="FAD/NAD-linked reductases, dimerisation (C-terminal) domain"/>
    <property type="match status" value="1"/>
</dbReference>
<dbReference type="EMBL" id="QFNY01000149">
    <property type="protein sequence ID" value="PZP00146.1"/>
    <property type="molecule type" value="Genomic_DNA"/>
</dbReference>
<dbReference type="InterPro" id="IPR050151">
    <property type="entry name" value="Class-I_Pyr_Nuc-Dis_Oxidored"/>
</dbReference>
<keyword evidence="4 11" id="KW-0560">Oxidoreductase</keyword>
<dbReference type="Gene3D" id="3.50.50.60">
    <property type="entry name" value="FAD/NAD(P)-binding domain"/>
    <property type="match status" value="2"/>
</dbReference>
<evidence type="ECO:0000256" key="6">
    <source>
        <dbReference type="ARBA" id="ARBA00023157"/>
    </source>
</evidence>
<evidence type="ECO:0000259" key="12">
    <source>
        <dbReference type="Pfam" id="PF02852"/>
    </source>
</evidence>
<evidence type="ECO:0000256" key="9">
    <source>
        <dbReference type="PIRSR" id="PIRSR000350-3"/>
    </source>
</evidence>
<comment type="similarity">
    <text evidence="1 11">Belongs to the class-I pyridine nucleotide-disulfide oxidoreductase family.</text>
</comment>
<dbReference type="PROSITE" id="PS00076">
    <property type="entry name" value="PYRIDINE_REDOX_1"/>
    <property type="match status" value="1"/>
</dbReference>
<keyword evidence="3 9" id="KW-0274">FAD</keyword>